<feature type="transmembrane region" description="Helical" evidence="1">
    <location>
        <begin position="76"/>
        <end position="95"/>
    </location>
</feature>
<feature type="transmembrane region" description="Helical" evidence="1">
    <location>
        <begin position="6"/>
        <end position="25"/>
    </location>
</feature>
<keyword evidence="1" id="KW-1133">Transmembrane helix</keyword>
<proteinExistence type="predicted"/>
<protein>
    <recommendedName>
        <fullName evidence="3">Vint domain-containing protein</fullName>
    </recommendedName>
</protein>
<evidence type="ECO:0000313" key="2">
    <source>
        <dbReference type="EMBL" id="QHT04039.1"/>
    </source>
</evidence>
<evidence type="ECO:0000256" key="1">
    <source>
        <dbReference type="SAM" id="Phobius"/>
    </source>
</evidence>
<organism evidence="2">
    <name type="scientific">viral metagenome</name>
    <dbReference type="NCBI Taxonomy" id="1070528"/>
    <lineage>
        <taxon>unclassified sequences</taxon>
        <taxon>metagenomes</taxon>
        <taxon>organismal metagenomes</taxon>
    </lineage>
</organism>
<name>A0A6C0CK36_9ZZZZ</name>
<feature type="transmembrane region" description="Helical" evidence="1">
    <location>
        <begin position="141"/>
        <end position="160"/>
    </location>
</feature>
<keyword evidence="1" id="KW-0472">Membrane</keyword>
<dbReference type="EMBL" id="MN739422">
    <property type="protein sequence ID" value="QHT04039.1"/>
    <property type="molecule type" value="Genomic_DNA"/>
</dbReference>
<evidence type="ECO:0008006" key="3">
    <source>
        <dbReference type="Google" id="ProtNLM"/>
    </source>
</evidence>
<keyword evidence="1" id="KW-0812">Transmembrane</keyword>
<accession>A0A6C0CK36</accession>
<feature type="transmembrane region" description="Helical" evidence="1">
    <location>
        <begin position="172"/>
        <end position="202"/>
    </location>
</feature>
<reference evidence="2" key="1">
    <citation type="journal article" date="2020" name="Nature">
        <title>Giant virus diversity and host interactions through global metagenomics.</title>
        <authorList>
            <person name="Schulz F."/>
            <person name="Roux S."/>
            <person name="Paez-Espino D."/>
            <person name="Jungbluth S."/>
            <person name="Walsh D.A."/>
            <person name="Denef V.J."/>
            <person name="McMahon K.D."/>
            <person name="Konstantinidis K.T."/>
            <person name="Eloe-Fadrosh E.A."/>
            <person name="Kyrpides N.C."/>
            <person name="Woyke T."/>
        </authorList>
    </citation>
    <scope>NUCLEOTIDE SEQUENCE</scope>
    <source>
        <strain evidence="2">GVMAG-M-3300021137-6</strain>
    </source>
</reference>
<dbReference type="AlphaFoldDB" id="A0A6C0CK36"/>
<sequence length="415" mass="45689">MDVPAIAAATLGPLLIVGVILYTYAQATLDDVKTDWVKYRCNPMYMPFAGGIQPDVTTYENFQFCISSMSQQIFQYLLDPVYMLFGVINGLVGMVGHDLRYFRNFISGIQMFITSFTAETFAKIHDSFGVMMSLMSRIRDLMGRIVGSTGYAAAIAITSTRLVESIVGFMKTIIIAIVIILFAISLVLVFVAPGLLGFAIFLGTFVGVSYCFHPDTPIKLHNGETVLLKQVRVGDVLSSGARVTATMVCLAQGVPLYTYDGTVVSGTHLVRDKEDGVWTYIEKAKGSVPYDGPAPYTLICLNTTDHQIPIGDTVYADYEEIEEDLDYEPLEPTDTVFTGGGKVPLEKCYPGLQTLDGLIRAVVYLENGKMQLFMGNSDGYFYINGGSRKVRDYPDSHDPIELAKIQDRVLAELNS</sequence>